<keyword evidence="2" id="KW-1185">Reference proteome</keyword>
<gene>
    <name evidence="1" type="ORF">FBUS_08390</name>
</gene>
<name>A0A8E0RLU8_9TREM</name>
<protein>
    <submittedName>
        <fullName evidence="1">Uncharacterized protein</fullName>
    </submittedName>
</protein>
<dbReference type="EMBL" id="LUCM01010262">
    <property type="protein sequence ID" value="KAA0185713.1"/>
    <property type="molecule type" value="Genomic_DNA"/>
</dbReference>
<comment type="caution">
    <text evidence="1">The sequence shown here is derived from an EMBL/GenBank/DDBJ whole genome shotgun (WGS) entry which is preliminary data.</text>
</comment>
<dbReference type="GO" id="GO:0007005">
    <property type="term" value="P:mitochondrion organization"/>
    <property type="evidence" value="ECO:0007669"/>
    <property type="project" value="InterPro"/>
</dbReference>
<sequence>MELYSMCDEILTVQTGPLANRVCLHLWNYEAYFPVVDWHTCASSDISKHSGCIPYVRQHVFCDRRSGLTIPRTLALDLPGSLDYGFDSDDAGLDGQDNCPFWDGQVHSVYRSSLSPLSQTVNCCAQWTSCFNPFIRRLWRENDMICTLPNAACSPTSHRKTEETETLTFAQGVDVLRPSSALADDVDNRLRRLLERCDRPSALRLVTDAESGFVGLDIPLLDWWLDEFPKRPVITFALYNSSDVKNQEVRVQRMAQAHQLILATRMESADEGLTHATWIPLDISSVSDPYLPGCLSSGITAAGITCLNTALQLDPNTGGLCPDEWVALSQKNGVRRMLTARMGFEHENLAGNDTLRWKTANPYWVDKDQIPDASRWREASLRGVRMNPVGDRILQFAAIPSGTDRPTDLFGWTSDSDVVTTYPRVEPGSRVSLFSQLADFPIRPHIDFGPSTRCTQPHTVRVATLLDAPGDHSVEWQQLRNLVVSFKRGPLRSPLDGIEPDQWDEFMESGRRSFVDP</sequence>
<dbReference type="InterPro" id="IPR049942">
    <property type="entry name" value="DML1/Misato"/>
</dbReference>
<accession>A0A8E0RLU8</accession>
<dbReference type="Gene3D" id="3.40.50.1440">
    <property type="entry name" value="Tubulin/FtsZ, GTPase domain"/>
    <property type="match status" value="1"/>
</dbReference>
<dbReference type="Proteomes" id="UP000728185">
    <property type="component" value="Unassembled WGS sequence"/>
</dbReference>
<proteinExistence type="predicted"/>
<organism evidence="1 2">
    <name type="scientific">Fasciolopsis buskii</name>
    <dbReference type="NCBI Taxonomy" id="27845"/>
    <lineage>
        <taxon>Eukaryota</taxon>
        <taxon>Metazoa</taxon>
        <taxon>Spiralia</taxon>
        <taxon>Lophotrochozoa</taxon>
        <taxon>Platyhelminthes</taxon>
        <taxon>Trematoda</taxon>
        <taxon>Digenea</taxon>
        <taxon>Plagiorchiida</taxon>
        <taxon>Echinostomata</taxon>
        <taxon>Echinostomatoidea</taxon>
        <taxon>Fasciolidae</taxon>
        <taxon>Fasciolopsis</taxon>
    </lineage>
</organism>
<dbReference type="OrthoDB" id="271881at2759"/>
<reference evidence="1" key="1">
    <citation type="submission" date="2019-05" db="EMBL/GenBank/DDBJ databases">
        <title>Annotation for the trematode Fasciolopsis buski.</title>
        <authorList>
            <person name="Choi Y.-J."/>
        </authorList>
    </citation>
    <scope>NUCLEOTIDE SEQUENCE</scope>
    <source>
        <strain evidence="1">HT</strain>
        <tissue evidence="1">Whole worm</tissue>
    </source>
</reference>
<dbReference type="InterPro" id="IPR036525">
    <property type="entry name" value="Tubulin/FtsZ_GTPase_sf"/>
</dbReference>
<evidence type="ECO:0000313" key="2">
    <source>
        <dbReference type="Proteomes" id="UP000728185"/>
    </source>
</evidence>
<dbReference type="PANTHER" id="PTHR13391:SF0">
    <property type="entry name" value="PROTEIN MISATO HOMOLOG 1"/>
    <property type="match status" value="1"/>
</dbReference>
<evidence type="ECO:0000313" key="1">
    <source>
        <dbReference type="EMBL" id="KAA0185713.1"/>
    </source>
</evidence>
<dbReference type="PANTHER" id="PTHR13391">
    <property type="entry name" value="MITOCHONDRIAL DISTRIBUTION REGULATOR MISATO"/>
    <property type="match status" value="1"/>
</dbReference>
<dbReference type="GO" id="GO:0005737">
    <property type="term" value="C:cytoplasm"/>
    <property type="evidence" value="ECO:0007669"/>
    <property type="project" value="TreeGrafter"/>
</dbReference>
<dbReference type="AlphaFoldDB" id="A0A8E0RLU8"/>
<dbReference type="SUPFAM" id="SSF52490">
    <property type="entry name" value="Tubulin nucleotide-binding domain-like"/>
    <property type="match status" value="1"/>
</dbReference>